<organism evidence="2 3">
    <name type="scientific">Peptoniphilus stercorisuis</name>
    <dbReference type="NCBI Taxonomy" id="1436965"/>
    <lineage>
        <taxon>Bacteria</taxon>
        <taxon>Bacillati</taxon>
        <taxon>Bacillota</taxon>
        <taxon>Tissierellia</taxon>
        <taxon>Tissierellales</taxon>
        <taxon>Peptoniphilaceae</taxon>
        <taxon>Peptoniphilus</taxon>
    </lineage>
</organism>
<comment type="caution">
    <text evidence="2">The sequence shown here is derived from an EMBL/GenBank/DDBJ whole genome shotgun (WGS) entry which is preliminary data.</text>
</comment>
<proteinExistence type="predicted"/>
<reference evidence="2 3" key="1">
    <citation type="submission" date="2021-03" db="EMBL/GenBank/DDBJ databases">
        <title>Genomic Encyclopedia of Type Strains, Phase IV (KMG-IV): sequencing the most valuable type-strain genomes for metagenomic binning, comparative biology and taxonomic classification.</title>
        <authorList>
            <person name="Goeker M."/>
        </authorList>
    </citation>
    <scope>NUCLEOTIDE SEQUENCE [LARGE SCALE GENOMIC DNA]</scope>
    <source>
        <strain evidence="2 3">DSM 27563</strain>
    </source>
</reference>
<dbReference type="InterPro" id="IPR011611">
    <property type="entry name" value="PfkB_dom"/>
</dbReference>
<evidence type="ECO:0000259" key="1">
    <source>
        <dbReference type="Pfam" id="PF00294"/>
    </source>
</evidence>
<name>A0ABS4KB60_9FIRM</name>
<evidence type="ECO:0000313" key="2">
    <source>
        <dbReference type="EMBL" id="MBP2025017.1"/>
    </source>
</evidence>
<dbReference type="GO" id="GO:0008662">
    <property type="term" value="F:1-phosphofructokinase activity"/>
    <property type="evidence" value="ECO:0007669"/>
    <property type="project" value="UniProtKB-EC"/>
</dbReference>
<dbReference type="RefSeq" id="WP_210060323.1">
    <property type="nucleotide sequence ID" value="NZ_JAGGLJ010000004.1"/>
</dbReference>
<keyword evidence="3" id="KW-1185">Reference proteome</keyword>
<dbReference type="EC" id="2.7.1.56" evidence="2"/>
<dbReference type="PANTHER" id="PTHR46566">
    <property type="entry name" value="1-PHOSPHOFRUCTOKINASE-RELATED"/>
    <property type="match status" value="1"/>
</dbReference>
<keyword evidence="2" id="KW-0808">Transferase</keyword>
<gene>
    <name evidence="2" type="ORF">J2Z71_000542</name>
</gene>
<dbReference type="Pfam" id="PF00294">
    <property type="entry name" value="PfkB"/>
    <property type="match status" value="1"/>
</dbReference>
<dbReference type="Proteomes" id="UP001519306">
    <property type="component" value="Unassembled WGS sequence"/>
</dbReference>
<dbReference type="EMBL" id="JAGGLJ010000004">
    <property type="protein sequence ID" value="MBP2025017.1"/>
    <property type="molecule type" value="Genomic_DNA"/>
</dbReference>
<dbReference type="SUPFAM" id="SSF53613">
    <property type="entry name" value="Ribokinase-like"/>
    <property type="match status" value="1"/>
</dbReference>
<dbReference type="Gene3D" id="3.40.1190.20">
    <property type="match status" value="1"/>
</dbReference>
<dbReference type="PANTHER" id="PTHR46566:SF1">
    <property type="entry name" value="1-PHOSPHOFRUCTOKINASE"/>
    <property type="match status" value="1"/>
</dbReference>
<accession>A0ABS4KB60</accession>
<feature type="domain" description="Carbohydrate kinase PfkB" evidence="1">
    <location>
        <begin position="27"/>
        <end position="231"/>
    </location>
</feature>
<dbReference type="InterPro" id="IPR029056">
    <property type="entry name" value="Ribokinase-like"/>
</dbReference>
<sequence>MILYCDFNPRITREYELDDLKKHYINKGKDSRVFISGYGIDCLVFSKHLGVDAKLVGFFGGEKGEFIREKLDELNTSYKPVLIKDESLEEVILKTNFGKTFIRTKTPRITLENEQKLYSVFNEEIDNVDLVCLSQSDQENLSSSTYELLIKMCYSKGVKVAVTLKDLNYLKDSKPYMLITDEEQLKDYFNEKLETKQDIIKLANRFLDRGIGVVIVNSSKGTFILTKDSRFYADYEDFKDYIRKININLLLAGIGIGFERKYDFETLLKFGLASAIAENFMKFRMITMAEIKQIMNQIEIKEI</sequence>
<evidence type="ECO:0000313" key="3">
    <source>
        <dbReference type="Proteomes" id="UP001519306"/>
    </source>
</evidence>
<protein>
    <submittedName>
        <fullName evidence="2">1-phosphofructokinase</fullName>
        <ecNumber evidence="2">2.7.1.56</ecNumber>
    </submittedName>
</protein>